<dbReference type="EMBL" id="ML737113">
    <property type="protein sequence ID" value="KAE8347309.1"/>
    <property type="molecule type" value="Genomic_DNA"/>
</dbReference>
<proteinExistence type="predicted"/>
<evidence type="ECO:0000313" key="1">
    <source>
        <dbReference type="EMBL" id="KAE8347309.1"/>
    </source>
</evidence>
<dbReference type="AlphaFoldDB" id="A0A5N6YSD7"/>
<protein>
    <submittedName>
        <fullName evidence="1">Uncharacterized protein</fullName>
    </submittedName>
</protein>
<reference evidence="1" key="1">
    <citation type="submission" date="2019-04" db="EMBL/GenBank/DDBJ databases">
        <title>Friends and foes A comparative genomics study of 23 Aspergillus species from section Flavi.</title>
        <authorList>
            <consortium name="DOE Joint Genome Institute"/>
            <person name="Kjaerbolling I."/>
            <person name="Vesth T."/>
            <person name="Frisvad J.C."/>
            <person name="Nybo J.L."/>
            <person name="Theobald S."/>
            <person name="Kildgaard S."/>
            <person name="Isbrandt T."/>
            <person name="Kuo A."/>
            <person name="Sato A."/>
            <person name="Lyhne E.K."/>
            <person name="Kogle M.E."/>
            <person name="Wiebenga A."/>
            <person name="Kun R.S."/>
            <person name="Lubbers R.J."/>
            <person name="Makela M.R."/>
            <person name="Barry K."/>
            <person name="Chovatia M."/>
            <person name="Clum A."/>
            <person name="Daum C."/>
            <person name="Haridas S."/>
            <person name="He G."/>
            <person name="LaButti K."/>
            <person name="Lipzen A."/>
            <person name="Mondo S."/>
            <person name="Riley R."/>
            <person name="Salamov A."/>
            <person name="Simmons B.A."/>
            <person name="Magnuson J.K."/>
            <person name="Henrissat B."/>
            <person name="Mortensen U.H."/>
            <person name="Larsen T.O."/>
            <person name="Devries R.P."/>
            <person name="Grigoriev I.V."/>
            <person name="Machida M."/>
            <person name="Baker S.E."/>
            <person name="Andersen M.R."/>
        </authorList>
    </citation>
    <scope>NUCLEOTIDE SEQUENCE</scope>
    <source>
        <strain evidence="1">CBS 117612</strain>
    </source>
</reference>
<name>A0A5N6YSD7_9EURO</name>
<dbReference type="OrthoDB" id="4243861at2759"/>
<sequence length="118" mass="13675">MEEQKQRDREHILGQIPGTISNFLRMMDSTAVRILGDNPNSVLNYGDYLESIRSFISEVQRSIHMSHPDAQTHFLAVNMYRGKHSYFVLDLNNVSYAYETAHTDMTPVPVYVLRLSKR</sequence>
<accession>A0A5N6YSD7</accession>
<dbReference type="Proteomes" id="UP000325558">
    <property type="component" value="Unassembled WGS sequence"/>
</dbReference>
<organism evidence="1">
    <name type="scientific">Aspergillus arachidicola</name>
    <dbReference type="NCBI Taxonomy" id="656916"/>
    <lineage>
        <taxon>Eukaryota</taxon>
        <taxon>Fungi</taxon>
        <taxon>Dikarya</taxon>
        <taxon>Ascomycota</taxon>
        <taxon>Pezizomycotina</taxon>
        <taxon>Eurotiomycetes</taxon>
        <taxon>Eurotiomycetidae</taxon>
        <taxon>Eurotiales</taxon>
        <taxon>Aspergillaceae</taxon>
        <taxon>Aspergillus</taxon>
        <taxon>Aspergillus subgen. Circumdati</taxon>
    </lineage>
</organism>
<gene>
    <name evidence="1" type="ORF">BDV24DRAFT_121895</name>
</gene>